<evidence type="ECO:0000256" key="4">
    <source>
        <dbReference type="ARBA" id="ARBA00012867"/>
    </source>
</evidence>
<dbReference type="InterPro" id="IPR035985">
    <property type="entry name" value="Ubiquitin-activating_enz"/>
</dbReference>
<dbReference type="Gene3D" id="3.90.660.20">
    <property type="entry name" value="Protoporphyrinogen oxidase, mitochondrial, domain 2"/>
    <property type="match status" value="1"/>
</dbReference>
<dbReference type="Gene3D" id="3.40.250.10">
    <property type="entry name" value="Rhodanese-like domain"/>
    <property type="match status" value="1"/>
</dbReference>
<comment type="catalytic activity">
    <reaction evidence="9">
        <text>protoporphyrinogen IX + 3 O2 = protoporphyrin IX + 3 H2O2</text>
        <dbReference type="Rhea" id="RHEA:25576"/>
        <dbReference type="ChEBI" id="CHEBI:15379"/>
        <dbReference type="ChEBI" id="CHEBI:16240"/>
        <dbReference type="ChEBI" id="CHEBI:57306"/>
        <dbReference type="ChEBI" id="CHEBI:57307"/>
        <dbReference type="EC" id="1.3.3.4"/>
    </reaction>
</comment>
<protein>
    <recommendedName>
        <fullName evidence="4">protoporphyrinogen oxidase</fullName>
        <ecNumber evidence="4">1.3.3.4</ecNumber>
    </recommendedName>
</protein>
<evidence type="ECO:0000259" key="10">
    <source>
        <dbReference type="PROSITE" id="PS50206"/>
    </source>
</evidence>
<dbReference type="Gene3D" id="1.10.3110.10">
    <property type="entry name" value="protoporphyrinogen ix oxidase, domain 3"/>
    <property type="match status" value="1"/>
</dbReference>
<proteinExistence type="inferred from homology"/>
<dbReference type="Pfam" id="PF01593">
    <property type="entry name" value="Amino_oxidase"/>
    <property type="match status" value="1"/>
</dbReference>
<name>A0AAD9MNQ2_PROWI</name>
<dbReference type="GO" id="GO:0042292">
    <property type="term" value="F:URM1 activating enzyme activity"/>
    <property type="evidence" value="ECO:0007669"/>
    <property type="project" value="TreeGrafter"/>
</dbReference>
<dbReference type="GO" id="GO:0004792">
    <property type="term" value="F:thiosulfate-cyanide sulfurtransferase activity"/>
    <property type="evidence" value="ECO:0007669"/>
    <property type="project" value="TreeGrafter"/>
</dbReference>
<keyword evidence="5" id="KW-0808">Transferase</keyword>
<dbReference type="InterPro" id="IPR000594">
    <property type="entry name" value="ThiF_NAD_FAD-bd"/>
</dbReference>
<dbReference type="GO" id="GO:0004729">
    <property type="term" value="F:oxygen-dependent protoporphyrinogen oxidase activity"/>
    <property type="evidence" value="ECO:0007669"/>
    <property type="project" value="UniProtKB-EC"/>
</dbReference>
<keyword evidence="12" id="KW-1185">Reference proteome</keyword>
<sequence>MAQSKLVRGSVLIVGAGGLGSPAALYLAAAGVGRIGLVDKDTVELSNIHRQIIHCEATVGTHKCDSAAAAIAALNSSIKVELYRDGFTPANAIGIVEKYDVVVDASDNAPTRYLISDACCVAGKPLVSGASIGLEGQLTVYNAGDDCPCYRCLFPEAPLPQSCASCADAGVLGVVPGIIGTMQALEAIKLLSGVGQPLARRLLLLDAGAGRVQTVRLRARSVDCVACGASPTLTRTSLPNYDYRAFTGQRSNDKPAPPLRLLDPVDRLSPAELKQWLESEADAPQPTVIDVRSAEQYAICHLPGARHMPWARFAQHEGAVKDLVAQETPVVVALVKREGDRRRILVTEATDRVGGLIQSRHGEPGQWEEGPNTLLPQDPVLRAAVDAGLADELIHSKPRSPRYICWDGRLHGLTSPLDVLKGDLLTWGGKLRALRGFLGLRPDKPPGKEETLAEFTVRNLGEQVLARLIEPVCTGTFAGDPSRLSAQAAFKKPGTISSFKGGLSALPDAMARKLGKERLALGQALQAIQKVPGADSYRLTFEGPKGEQLQLQASAVVLTVPAYVAAGILGDLAPAAAALLESIAYPPIAAVILSYPTSAIRPQFLDEEGQLAAAPGRAILCNFLGGAREPEVASWADDRLVDQASEGGRNVQRESDGIIDAEACDRTLTQNPAAICLQVDRDLRQTLLLADGAPPEVLGVKKWEKSIPQPFVGHKDKLRAIRDALDEAKADGLFLGGNFVSGVALASCMEHGYAQAEHISQFLSNLEGEK</sequence>
<dbReference type="InterPro" id="IPR036873">
    <property type="entry name" value="Rhodanese-like_dom_sf"/>
</dbReference>
<dbReference type="GO" id="GO:0005524">
    <property type="term" value="F:ATP binding"/>
    <property type="evidence" value="ECO:0007669"/>
    <property type="project" value="UniProtKB-KW"/>
</dbReference>
<evidence type="ECO:0000256" key="9">
    <source>
        <dbReference type="ARBA" id="ARBA00047554"/>
    </source>
</evidence>
<dbReference type="CDD" id="cd00757">
    <property type="entry name" value="ThiF_MoeB_HesA_family"/>
    <property type="match status" value="1"/>
</dbReference>
<dbReference type="InterPro" id="IPR001763">
    <property type="entry name" value="Rhodanese-like_dom"/>
</dbReference>
<feature type="domain" description="Rhodanese" evidence="10">
    <location>
        <begin position="282"/>
        <end position="332"/>
    </location>
</feature>
<dbReference type="NCBIfam" id="TIGR00562">
    <property type="entry name" value="proto_IX_ox"/>
    <property type="match status" value="2"/>
</dbReference>
<dbReference type="GO" id="GO:0006779">
    <property type="term" value="P:porphyrin-containing compound biosynthetic process"/>
    <property type="evidence" value="ECO:0007669"/>
    <property type="project" value="UniProtKB-KW"/>
</dbReference>
<comment type="function">
    <text evidence="1">Catalyzes the 6-electron oxidation of protoporphyrinogen-IX to form protoporphyrin-IX.</text>
</comment>
<dbReference type="AlphaFoldDB" id="A0AAD9MNQ2"/>
<dbReference type="Pfam" id="PF00899">
    <property type="entry name" value="ThiF"/>
    <property type="match status" value="1"/>
</dbReference>
<dbReference type="SUPFAM" id="SSF51905">
    <property type="entry name" value="FAD/NAD(P)-binding domain"/>
    <property type="match status" value="1"/>
</dbReference>
<dbReference type="PANTHER" id="PTHR10953:SF102">
    <property type="entry name" value="ADENYLYLTRANSFERASE AND SULFURTRANSFERASE MOCS3"/>
    <property type="match status" value="1"/>
</dbReference>
<comment type="pathway">
    <text evidence="2">Porphyrin-containing compound metabolism; protoporphyrin-IX biosynthesis; protoporphyrin-IX from protoporphyrinogen-IX: step 1/1.</text>
</comment>
<accession>A0AAD9MNQ2</accession>
<evidence type="ECO:0000256" key="6">
    <source>
        <dbReference type="ARBA" id="ARBA00022741"/>
    </source>
</evidence>
<dbReference type="Proteomes" id="UP001255856">
    <property type="component" value="Unassembled WGS sequence"/>
</dbReference>
<dbReference type="InterPro" id="IPR002937">
    <property type="entry name" value="Amino_oxidase"/>
</dbReference>
<dbReference type="PANTHER" id="PTHR10953">
    <property type="entry name" value="UBIQUITIN-ACTIVATING ENZYME E1"/>
    <property type="match status" value="1"/>
</dbReference>
<dbReference type="GO" id="GO:0005737">
    <property type="term" value="C:cytoplasm"/>
    <property type="evidence" value="ECO:0007669"/>
    <property type="project" value="TreeGrafter"/>
</dbReference>
<evidence type="ECO:0000256" key="1">
    <source>
        <dbReference type="ARBA" id="ARBA00002600"/>
    </source>
</evidence>
<keyword evidence="6" id="KW-0547">Nucleotide-binding</keyword>
<organism evidence="11 12">
    <name type="scientific">Prototheca wickerhamii</name>
    <dbReference type="NCBI Taxonomy" id="3111"/>
    <lineage>
        <taxon>Eukaryota</taxon>
        <taxon>Viridiplantae</taxon>
        <taxon>Chlorophyta</taxon>
        <taxon>core chlorophytes</taxon>
        <taxon>Trebouxiophyceae</taxon>
        <taxon>Chlorellales</taxon>
        <taxon>Chlorellaceae</taxon>
        <taxon>Prototheca</taxon>
    </lineage>
</organism>
<evidence type="ECO:0000256" key="3">
    <source>
        <dbReference type="ARBA" id="ARBA00010551"/>
    </source>
</evidence>
<dbReference type="InterPro" id="IPR004572">
    <property type="entry name" value="Protoporphyrinogen_oxidase"/>
</dbReference>
<dbReference type="FunFam" id="3.40.50.720:FF:000033">
    <property type="entry name" value="Adenylyltransferase and sulfurtransferase MOCS3"/>
    <property type="match status" value="1"/>
</dbReference>
<evidence type="ECO:0000256" key="2">
    <source>
        <dbReference type="ARBA" id="ARBA00005073"/>
    </source>
</evidence>
<evidence type="ECO:0000313" key="12">
    <source>
        <dbReference type="Proteomes" id="UP001255856"/>
    </source>
</evidence>
<dbReference type="Pfam" id="PF00581">
    <property type="entry name" value="Rhodanese"/>
    <property type="match status" value="1"/>
</dbReference>
<evidence type="ECO:0000256" key="8">
    <source>
        <dbReference type="ARBA" id="ARBA00023244"/>
    </source>
</evidence>
<comment type="similarity">
    <text evidence="3">Belongs to the protoporphyrinogen/coproporphyrinogen oxidase family. Protoporphyrinogen oxidase subfamily.</text>
</comment>
<dbReference type="GO" id="GO:0016779">
    <property type="term" value="F:nucleotidyltransferase activity"/>
    <property type="evidence" value="ECO:0007669"/>
    <property type="project" value="TreeGrafter"/>
</dbReference>
<gene>
    <name evidence="11" type="ORF">QBZ16_002937</name>
</gene>
<evidence type="ECO:0000256" key="7">
    <source>
        <dbReference type="ARBA" id="ARBA00022840"/>
    </source>
</evidence>
<dbReference type="EMBL" id="JASFZW010000003">
    <property type="protein sequence ID" value="KAK2079246.1"/>
    <property type="molecule type" value="Genomic_DNA"/>
</dbReference>
<dbReference type="InterPro" id="IPR036188">
    <property type="entry name" value="FAD/NAD-bd_sf"/>
</dbReference>
<dbReference type="Gene3D" id="3.50.50.60">
    <property type="entry name" value="FAD/NAD(P)-binding domain"/>
    <property type="match status" value="1"/>
</dbReference>
<evidence type="ECO:0000313" key="11">
    <source>
        <dbReference type="EMBL" id="KAK2079246.1"/>
    </source>
</evidence>
<evidence type="ECO:0000256" key="5">
    <source>
        <dbReference type="ARBA" id="ARBA00022679"/>
    </source>
</evidence>
<dbReference type="InterPro" id="IPR045886">
    <property type="entry name" value="ThiF/MoeB/HesA"/>
</dbReference>
<dbReference type="EC" id="1.3.3.4" evidence="4"/>
<dbReference type="SUPFAM" id="SSF69572">
    <property type="entry name" value="Activating enzymes of the ubiquitin-like proteins"/>
    <property type="match status" value="1"/>
</dbReference>
<reference evidence="11" key="1">
    <citation type="submission" date="2021-01" db="EMBL/GenBank/DDBJ databases">
        <authorList>
            <person name="Eckstrom K.M.E."/>
        </authorList>
    </citation>
    <scope>NUCLEOTIDE SEQUENCE</scope>
    <source>
        <strain evidence="11">UVCC 0001</strain>
    </source>
</reference>
<keyword evidence="7" id="KW-0067">ATP-binding</keyword>
<comment type="caution">
    <text evidence="11">The sequence shown here is derived from an EMBL/GenBank/DDBJ whole genome shotgun (WGS) entry which is preliminary data.</text>
</comment>
<dbReference type="Gene3D" id="3.40.50.720">
    <property type="entry name" value="NAD(P)-binding Rossmann-like Domain"/>
    <property type="match status" value="1"/>
</dbReference>
<keyword evidence="8" id="KW-0627">Porphyrin biosynthesis</keyword>
<dbReference type="PROSITE" id="PS50206">
    <property type="entry name" value="RHODANESE_3"/>
    <property type="match status" value="1"/>
</dbReference>